<keyword evidence="4 6" id="KW-0862">Zinc</keyword>
<evidence type="ECO:0000313" key="11">
    <source>
        <dbReference type="Proteomes" id="UP000094849"/>
    </source>
</evidence>
<gene>
    <name evidence="10" type="ORF">A3196_03210</name>
</gene>
<sequence length="286" mass="31557">MKYSNPQIPEGINTSKQHPLKEFFMLTTGVLGLIVAAVLLLGFFADKLAHHIPFDVELKIASKELLEAPEPGPMQSYLEALTERIVSAQGLSEEMPITVHYVDNDTVNAFATLGGHIYMFRGLLEKLPNENALVMVLAHEIAHVKHRHPIRSLGRGITIGLALSMVSSTLGDMMANQIVSNTGMVTSLTFSRDQERESDKTALETLMVLYGNVVGADQLFRVLLEAEGAMKVPEFFSTHPLSEKRIQHIHVFGRELSSSTSSAQATPLPSDFPSWLHLTDNDQGRE</sequence>
<keyword evidence="5 6" id="KW-0482">Metalloprotease</keyword>
<dbReference type="PANTHER" id="PTHR22726:SF1">
    <property type="entry name" value="METALLOENDOPEPTIDASE OMA1, MITOCHONDRIAL"/>
    <property type="match status" value="1"/>
</dbReference>
<evidence type="ECO:0000313" key="10">
    <source>
        <dbReference type="EMBL" id="ODB95850.1"/>
    </source>
</evidence>
<dbReference type="Proteomes" id="UP000094849">
    <property type="component" value="Unassembled WGS sequence"/>
</dbReference>
<dbReference type="InterPro" id="IPR001915">
    <property type="entry name" value="Peptidase_M48"/>
</dbReference>
<feature type="region of interest" description="Disordered" evidence="7">
    <location>
        <begin position="260"/>
        <end position="286"/>
    </location>
</feature>
<comment type="caution">
    <text evidence="10">The sequence shown here is derived from an EMBL/GenBank/DDBJ whole genome shotgun (WGS) entry which is preliminary data.</text>
</comment>
<evidence type="ECO:0000256" key="3">
    <source>
        <dbReference type="ARBA" id="ARBA00022801"/>
    </source>
</evidence>
<name>A0A1E2UM99_9GAMM</name>
<keyword evidence="11" id="KW-1185">Reference proteome</keyword>
<dbReference type="CDD" id="cd07332">
    <property type="entry name" value="M48C_Oma1_like"/>
    <property type="match status" value="1"/>
</dbReference>
<comment type="cofactor">
    <cofactor evidence="6">
        <name>Zn(2+)</name>
        <dbReference type="ChEBI" id="CHEBI:29105"/>
    </cofactor>
    <text evidence="6">Binds 1 zinc ion per subunit.</text>
</comment>
<dbReference type="AlphaFoldDB" id="A0A1E2UM99"/>
<feature type="transmembrane region" description="Helical" evidence="8">
    <location>
        <begin position="23"/>
        <end position="44"/>
    </location>
</feature>
<keyword evidence="2" id="KW-0479">Metal-binding</keyword>
<dbReference type="GO" id="GO:0004222">
    <property type="term" value="F:metalloendopeptidase activity"/>
    <property type="evidence" value="ECO:0007669"/>
    <property type="project" value="InterPro"/>
</dbReference>
<evidence type="ECO:0000256" key="2">
    <source>
        <dbReference type="ARBA" id="ARBA00022723"/>
    </source>
</evidence>
<dbReference type="GO" id="GO:0051603">
    <property type="term" value="P:proteolysis involved in protein catabolic process"/>
    <property type="evidence" value="ECO:0007669"/>
    <property type="project" value="TreeGrafter"/>
</dbReference>
<dbReference type="InterPro" id="IPR051156">
    <property type="entry name" value="Mito/Outer_Membr_Metalloprot"/>
</dbReference>
<dbReference type="STRING" id="1818881.A3196_03210"/>
<proteinExistence type="inferred from homology"/>
<reference evidence="10 11" key="1">
    <citation type="submission" date="2016-03" db="EMBL/GenBank/DDBJ databases">
        <title>Chemosynthetic sulphur-oxidizing symbionts of marine invertebrate animals are capable of nitrogen fixation.</title>
        <authorList>
            <person name="Petersen J.M."/>
            <person name="Kemper A."/>
            <person name="Gruber-Vodicka H."/>
            <person name="Cardini U."/>
            <person name="Geest Mvander."/>
            <person name="Kleiner M."/>
            <person name="Bulgheresi S."/>
            <person name="Fussmann M."/>
            <person name="Herbold C."/>
            <person name="Seah B.K.B."/>
            <person name="Antony C.Paul."/>
            <person name="Liu D."/>
            <person name="Belitz A."/>
            <person name="Weber M."/>
        </authorList>
    </citation>
    <scope>NUCLEOTIDE SEQUENCE [LARGE SCALE GENOMIC DNA]</scope>
    <source>
        <strain evidence="10">G_D</strain>
    </source>
</reference>
<accession>A0A1E2UM99</accession>
<dbReference type="Gene3D" id="3.30.2010.10">
    <property type="entry name" value="Metalloproteases ('zincins'), catalytic domain"/>
    <property type="match status" value="1"/>
</dbReference>
<feature type="domain" description="Peptidase M48" evidence="9">
    <location>
        <begin position="75"/>
        <end position="249"/>
    </location>
</feature>
<evidence type="ECO:0000256" key="8">
    <source>
        <dbReference type="SAM" id="Phobius"/>
    </source>
</evidence>
<keyword evidence="8" id="KW-0472">Membrane</keyword>
<dbReference type="PANTHER" id="PTHR22726">
    <property type="entry name" value="METALLOENDOPEPTIDASE OMA1"/>
    <property type="match status" value="1"/>
</dbReference>
<evidence type="ECO:0000256" key="4">
    <source>
        <dbReference type="ARBA" id="ARBA00022833"/>
    </source>
</evidence>
<keyword evidence="8" id="KW-0812">Transmembrane</keyword>
<evidence type="ECO:0000256" key="1">
    <source>
        <dbReference type="ARBA" id="ARBA00022670"/>
    </source>
</evidence>
<dbReference type="EMBL" id="LVJZ01000003">
    <property type="protein sequence ID" value="ODB95850.1"/>
    <property type="molecule type" value="Genomic_DNA"/>
</dbReference>
<keyword evidence="3 6" id="KW-0378">Hydrolase</keyword>
<dbReference type="RefSeq" id="WP_069015213.1">
    <property type="nucleotide sequence ID" value="NZ_LVJW01000006.1"/>
</dbReference>
<protein>
    <recommendedName>
        <fullName evidence="9">Peptidase M48 domain-containing protein</fullName>
    </recommendedName>
</protein>
<dbReference type="OrthoDB" id="9810445at2"/>
<dbReference type="Pfam" id="PF01435">
    <property type="entry name" value="Peptidase_M48"/>
    <property type="match status" value="1"/>
</dbReference>
<dbReference type="GO" id="GO:0016020">
    <property type="term" value="C:membrane"/>
    <property type="evidence" value="ECO:0007669"/>
    <property type="project" value="TreeGrafter"/>
</dbReference>
<evidence type="ECO:0000259" key="9">
    <source>
        <dbReference type="Pfam" id="PF01435"/>
    </source>
</evidence>
<evidence type="ECO:0000256" key="7">
    <source>
        <dbReference type="SAM" id="MobiDB-lite"/>
    </source>
</evidence>
<dbReference type="GO" id="GO:0046872">
    <property type="term" value="F:metal ion binding"/>
    <property type="evidence" value="ECO:0007669"/>
    <property type="project" value="UniProtKB-KW"/>
</dbReference>
<evidence type="ECO:0000256" key="5">
    <source>
        <dbReference type="ARBA" id="ARBA00023049"/>
    </source>
</evidence>
<comment type="similarity">
    <text evidence="6">Belongs to the peptidase M48 family.</text>
</comment>
<keyword evidence="1 6" id="KW-0645">Protease</keyword>
<evidence type="ECO:0000256" key="6">
    <source>
        <dbReference type="RuleBase" id="RU003983"/>
    </source>
</evidence>
<organism evidence="10 11">
    <name type="scientific">Candidatus Thiodiazotropha endoloripes</name>
    <dbReference type="NCBI Taxonomy" id="1818881"/>
    <lineage>
        <taxon>Bacteria</taxon>
        <taxon>Pseudomonadati</taxon>
        <taxon>Pseudomonadota</taxon>
        <taxon>Gammaproteobacteria</taxon>
        <taxon>Chromatiales</taxon>
        <taxon>Sedimenticolaceae</taxon>
        <taxon>Candidatus Thiodiazotropha</taxon>
    </lineage>
</organism>
<keyword evidence="8" id="KW-1133">Transmembrane helix</keyword>